<protein>
    <submittedName>
        <fullName evidence="2">Uncharacterized protein</fullName>
    </submittedName>
</protein>
<dbReference type="EMBL" id="GBRH01220761">
    <property type="protein sequence ID" value="JAD77134.1"/>
    <property type="molecule type" value="Transcribed_RNA"/>
</dbReference>
<evidence type="ECO:0000313" key="2">
    <source>
        <dbReference type="EMBL" id="JAD77134.1"/>
    </source>
</evidence>
<sequence length="43" mass="4931">MTFMNPSMFSGLFCPVHGTPPTFIPKTPVTMDRGRNTMERNER</sequence>
<evidence type="ECO:0000256" key="1">
    <source>
        <dbReference type="SAM" id="MobiDB-lite"/>
    </source>
</evidence>
<name>A0A0A9CLJ4_ARUDO</name>
<reference evidence="2" key="2">
    <citation type="journal article" date="2015" name="Data Brief">
        <title>Shoot transcriptome of the giant reed, Arundo donax.</title>
        <authorList>
            <person name="Barrero R.A."/>
            <person name="Guerrero F.D."/>
            <person name="Moolhuijzen P."/>
            <person name="Goolsby J.A."/>
            <person name="Tidwell J."/>
            <person name="Bellgard S.E."/>
            <person name="Bellgard M.I."/>
        </authorList>
    </citation>
    <scope>NUCLEOTIDE SEQUENCE</scope>
    <source>
        <tissue evidence="2">Shoot tissue taken approximately 20 cm above the soil surface</tissue>
    </source>
</reference>
<dbReference type="AlphaFoldDB" id="A0A0A9CLJ4"/>
<accession>A0A0A9CLJ4</accession>
<feature type="compositionally biased region" description="Basic and acidic residues" evidence="1">
    <location>
        <begin position="32"/>
        <end position="43"/>
    </location>
</feature>
<proteinExistence type="predicted"/>
<reference evidence="2" key="1">
    <citation type="submission" date="2014-09" db="EMBL/GenBank/DDBJ databases">
        <authorList>
            <person name="Magalhaes I.L.F."/>
            <person name="Oliveira U."/>
            <person name="Santos F.R."/>
            <person name="Vidigal T.H.D.A."/>
            <person name="Brescovit A.D."/>
            <person name="Santos A.J."/>
        </authorList>
    </citation>
    <scope>NUCLEOTIDE SEQUENCE</scope>
    <source>
        <tissue evidence="2">Shoot tissue taken approximately 20 cm above the soil surface</tissue>
    </source>
</reference>
<organism evidence="2">
    <name type="scientific">Arundo donax</name>
    <name type="common">Giant reed</name>
    <name type="synonym">Donax arundinaceus</name>
    <dbReference type="NCBI Taxonomy" id="35708"/>
    <lineage>
        <taxon>Eukaryota</taxon>
        <taxon>Viridiplantae</taxon>
        <taxon>Streptophyta</taxon>
        <taxon>Embryophyta</taxon>
        <taxon>Tracheophyta</taxon>
        <taxon>Spermatophyta</taxon>
        <taxon>Magnoliopsida</taxon>
        <taxon>Liliopsida</taxon>
        <taxon>Poales</taxon>
        <taxon>Poaceae</taxon>
        <taxon>PACMAD clade</taxon>
        <taxon>Arundinoideae</taxon>
        <taxon>Arundineae</taxon>
        <taxon>Arundo</taxon>
    </lineage>
</organism>
<feature type="region of interest" description="Disordered" evidence="1">
    <location>
        <begin position="20"/>
        <end position="43"/>
    </location>
</feature>